<dbReference type="AlphaFoldDB" id="A0A210R4M8"/>
<feature type="compositionally biased region" description="Polar residues" evidence="1">
    <location>
        <begin position="344"/>
        <end position="375"/>
    </location>
</feature>
<evidence type="ECO:0000313" key="2">
    <source>
        <dbReference type="EMBL" id="OWF55915.1"/>
    </source>
</evidence>
<sequence>MPIDQLKISIVAKSVCLPSTSKYGAVHGTPDKPVRVSRPLGCVRTKNQTPLFSFGCFHEPENDDLKFVDTDLGVLPRTWSGNSSTGLSEVMANSTPRKDSPNTFQRSKRQVFENRYRLAKARSPTREMKSKSANLSNKRVICLPMFRINLEKYTGWDDDVTVNAARRSLKEIMDNSKKRKSSSQHQQAASITNYQFVPPGKESEDVEVTPRRLIISKPVKIPHSSRQNSACGTRAEAALLGSVTGSTDTDRMDIRMDSLELTSFDDTTYSELDTDTLLSPRQGSCIDQTIRRIRKVSDSANSHKYKLTSEYQDRETPADSEVTWPSYEDIKRLRQNIRQHKSANRASQMSGSRRLTSSQSFRGSTGADNRQTSPSKGRIKPIVVPTASVCRQCNILNNIQREPTPCPPNSPSLNESRGVTAVNVRFNRESSWHDVECVHEYSNDIASHTWDNVVTPRSPKSYKSVLTQRSAPSRYSQEVLRMPQVTVKMLESKEELQREASKLHHVKVIS</sequence>
<name>A0A210R4M8_MIZYE</name>
<accession>A0A210R4M8</accession>
<reference evidence="2 3" key="1">
    <citation type="journal article" date="2017" name="Nat. Ecol. Evol.">
        <title>Scallop genome provides insights into evolution of bilaterian karyotype and development.</title>
        <authorList>
            <person name="Wang S."/>
            <person name="Zhang J."/>
            <person name="Jiao W."/>
            <person name="Li J."/>
            <person name="Xun X."/>
            <person name="Sun Y."/>
            <person name="Guo X."/>
            <person name="Huan P."/>
            <person name="Dong B."/>
            <person name="Zhang L."/>
            <person name="Hu X."/>
            <person name="Sun X."/>
            <person name="Wang J."/>
            <person name="Zhao C."/>
            <person name="Wang Y."/>
            <person name="Wang D."/>
            <person name="Huang X."/>
            <person name="Wang R."/>
            <person name="Lv J."/>
            <person name="Li Y."/>
            <person name="Zhang Z."/>
            <person name="Liu B."/>
            <person name="Lu W."/>
            <person name="Hui Y."/>
            <person name="Liang J."/>
            <person name="Zhou Z."/>
            <person name="Hou R."/>
            <person name="Li X."/>
            <person name="Liu Y."/>
            <person name="Li H."/>
            <person name="Ning X."/>
            <person name="Lin Y."/>
            <person name="Zhao L."/>
            <person name="Xing Q."/>
            <person name="Dou J."/>
            <person name="Li Y."/>
            <person name="Mao J."/>
            <person name="Guo H."/>
            <person name="Dou H."/>
            <person name="Li T."/>
            <person name="Mu C."/>
            <person name="Jiang W."/>
            <person name="Fu Q."/>
            <person name="Fu X."/>
            <person name="Miao Y."/>
            <person name="Liu J."/>
            <person name="Yu Q."/>
            <person name="Li R."/>
            <person name="Liao H."/>
            <person name="Li X."/>
            <person name="Kong Y."/>
            <person name="Jiang Z."/>
            <person name="Chourrout D."/>
            <person name="Li R."/>
            <person name="Bao Z."/>
        </authorList>
    </citation>
    <scope>NUCLEOTIDE SEQUENCE [LARGE SCALE GENOMIC DNA]</scope>
    <source>
        <strain evidence="2 3">PY_sf001</strain>
    </source>
</reference>
<comment type="caution">
    <text evidence="2">The sequence shown here is derived from an EMBL/GenBank/DDBJ whole genome shotgun (WGS) entry which is preliminary data.</text>
</comment>
<dbReference type="EMBL" id="NEDP02000449">
    <property type="protein sequence ID" value="OWF55915.1"/>
    <property type="molecule type" value="Genomic_DNA"/>
</dbReference>
<feature type="region of interest" description="Disordered" evidence="1">
    <location>
        <begin position="338"/>
        <end position="380"/>
    </location>
</feature>
<protein>
    <submittedName>
        <fullName evidence="2">Uncharacterized protein</fullName>
    </submittedName>
</protein>
<organism evidence="2 3">
    <name type="scientific">Mizuhopecten yessoensis</name>
    <name type="common">Japanese scallop</name>
    <name type="synonym">Patinopecten yessoensis</name>
    <dbReference type="NCBI Taxonomy" id="6573"/>
    <lineage>
        <taxon>Eukaryota</taxon>
        <taxon>Metazoa</taxon>
        <taxon>Spiralia</taxon>
        <taxon>Lophotrochozoa</taxon>
        <taxon>Mollusca</taxon>
        <taxon>Bivalvia</taxon>
        <taxon>Autobranchia</taxon>
        <taxon>Pteriomorphia</taxon>
        <taxon>Pectinida</taxon>
        <taxon>Pectinoidea</taxon>
        <taxon>Pectinidae</taxon>
        <taxon>Mizuhopecten</taxon>
    </lineage>
</organism>
<keyword evidence="3" id="KW-1185">Reference proteome</keyword>
<feature type="region of interest" description="Disordered" evidence="1">
    <location>
        <begin position="85"/>
        <end position="104"/>
    </location>
</feature>
<dbReference type="Proteomes" id="UP000242188">
    <property type="component" value="Unassembled WGS sequence"/>
</dbReference>
<gene>
    <name evidence="2" type="ORF">KP79_PYT06441</name>
</gene>
<evidence type="ECO:0000256" key="1">
    <source>
        <dbReference type="SAM" id="MobiDB-lite"/>
    </source>
</evidence>
<proteinExistence type="predicted"/>
<evidence type="ECO:0000313" key="3">
    <source>
        <dbReference type="Proteomes" id="UP000242188"/>
    </source>
</evidence>